<name>A0A8B0SNP1_KLEPN</name>
<keyword evidence="1" id="KW-0614">Plasmid</keyword>
<evidence type="ECO:0000313" key="1">
    <source>
        <dbReference type="EMBL" id="QTX13883.1"/>
    </source>
</evidence>
<dbReference type="EMBL" id="MN956836">
    <property type="protein sequence ID" value="QTX13883.1"/>
    <property type="molecule type" value="Genomic_DNA"/>
</dbReference>
<reference evidence="1" key="1">
    <citation type="submission" date="2020-01" db="EMBL/GenBank/DDBJ databases">
        <authorList>
            <person name="Qin S."/>
        </authorList>
    </citation>
    <scope>NUCLEOTIDE SEQUENCE</scope>
    <source>
        <strain evidence="1">CVir17-16-YZ6g</strain>
        <plasmid evidence="1">p17-15-vir-like</plasmid>
    </source>
</reference>
<accession>A0A8B0SNP1</accession>
<geneLocation type="plasmid" evidence="1">
    <name>p17-15-vir-like</name>
</geneLocation>
<dbReference type="AlphaFoldDB" id="A0A8B0SNP1"/>
<protein>
    <submittedName>
        <fullName evidence="1">Uncharacterized protein</fullName>
    </submittedName>
</protein>
<proteinExistence type="predicted"/>
<sequence>MQMLTVLICATVFLSGCKEEGITPTGKACMGTDNDSLIEGLKGKCQKGDTIATKNPAYFFVISKSQIAF</sequence>
<organism evidence="1">
    <name type="scientific">Klebsiella pneumoniae</name>
    <dbReference type="NCBI Taxonomy" id="573"/>
    <lineage>
        <taxon>Bacteria</taxon>
        <taxon>Pseudomonadati</taxon>
        <taxon>Pseudomonadota</taxon>
        <taxon>Gammaproteobacteria</taxon>
        <taxon>Enterobacterales</taxon>
        <taxon>Enterobacteriaceae</taxon>
        <taxon>Klebsiella/Raoultella group</taxon>
        <taxon>Klebsiella</taxon>
        <taxon>Klebsiella pneumoniae complex</taxon>
    </lineage>
</organism>